<dbReference type="Proteomes" id="UP000638560">
    <property type="component" value="Unassembled WGS sequence"/>
</dbReference>
<protein>
    <recommendedName>
        <fullName evidence="4">VCBS repeat-containing protein</fullName>
    </recommendedName>
</protein>
<proteinExistence type="predicted"/>
<keyword evidence="3" id="KW-1185">Reference proteome</keyword>
<evidence type="ECO:0000313" key="3">
    <source>
        <dbReference type="Proteomes" id="UP000638560"/>
    </source>
</evidence>
<reference evidence="2 3" key="1">
    <citation type="submission" date="2020-11" db="EMBL/GenBank/DDBJ databases">
        <title>A novel isolate from a Black sea contaminated sediment with potential to produce alkanes: Plantactinospora alkalitolerans sp. nov.</title>
        <authorList>
            <person name="Carro L."/>
            <person name="Veyisoglu A."/>
            <person name="Guven K."/>
            <person name="Schumann P."/>
            <person name="Klenk H.-P."/>
            <person name="Sahin N."/>
        </authorList>
    </citation>
    <scope>NUCLEOTIDE SEQUENCE [LARGE SCALE GENOMIC DNA]</scope>
    <source>
        <strain evidence="2 3">S1510</strain>
    </source>
</reference>
<dbReference type="InterPro" id="IPR006311">
    <property type="entry name" value="TAT_signal"/>
</dbReference>
<feature type="signal peptide" evidence="1">
    <location>
        <begin position="1"/>
        <end position="27"/>
    </location>
</feature>
<dbReference type="EMBL" id="JADPUN010000272">
    <property type="protein sequence ID" value="MBF9133463.1"/>
    <property type="molecule type" value="Genomic_DNA"/>
</dbReference>
<dbReference type="InterPro" id="IPR028994">
    <property type="entry name" value="Integrin_alpha_N"/>
</dbReference>
<gene>
    <name evidence="2" type="ORF">I0C86_31560</name>
</gene>
<feature type="chain" id="PRO_5047446340" description="VCBS repeat-containing protein" evidence="1">
    <location>
        <begin position="28"/>
        <end position="371"/>
    </location>
</feature>
<evidence type="ECO:0000313" key="2">
    <source>
        <dbReference type="EMBL" id="MBF9133463.1"/>
    </source>
</evidence>
<evidence type="ECO:0008006" key="4">
    <source>
        <dbReference type="Google" id="ProtNLM"/>
    </source>
</evidence>
<dbReference type="RefSeq" id="WP_196204969.1">
    <property type="nucleotide sequence ID" value="NZ_JADPUN010000272.1"/>
</dbReference>
<dbReference type="SUPFAM" id="SSF69318">
    <property type="entry name" value="Integrin alpha N-terminal domain"/>
    <property type="match status" value="1"/>
</dbReference>
<keyword evidence="1" id="KW-0732">Signal</keyword>
<comment type="caution">
    <text evidence="2">The sequence shown here is derived from an EMBL/GenBank/DDBJ whole genome shotgun (WGS) entry which is preliminary data.</text>
</comment>
<accession>A0ABS0H5J1</accession>
<dbReference type="PROSITE" id="PS51318">
    <property type="entry name" value="TAT"/>
    <property type="match status" value="1"/>
</dbReference>
<dbReference type="Gene3D" id="2.60.40.3440">
    <property type="match status" value="1"/>
</dbReference>
<evidence type="ECO:0000256" key="1">
    <source>
        <dbReference type="SAM" id="SignalP"/>
    </source>
</evidence>
<sequence length="371" mass="39541">MRNRRAALAVTMLTVLAIGAVSPTAEAGVPGETLYGDFNSDGVVDAAVLGSISPNLCSTVVEYGSAPGVYLPPIAYTYLQPNGGGTPNCPDIGVALNVDGDPADELWLGWSLGAPATVSFNRLVLQPPTFAPSAFHTSMIARPSLMGKGMFAAGGRFSPYDVGPGGVQNFVIHGADVAPGPVAHCTVDTPSMIPSDFNRDGIDGLLLTYQHDCADNSSGVLRIRHEGSVAQILQNDPTGRTTWVSRVVNANDDRWFDVRTVNQATSEVDYFINETVGTDTLLVRAPDANSDRVALASVKPLAIDVLDNDFASRYVEVSIATPPRYGTVQVQGDDRIVYRPNPRHGRTDRFTYQLTEEGKKSLATVSLTFPT</sequence>
<organism evidence="2 3">
    <name type="scientific">Plantactinospora alkalitolerans</name>
    <dbReference type="NCBI Taxonomy" id="2789879"/>
    <lineage>
        <taxon>Bacteria</taxon>
        <taxon>Bacillati</taxon>
        <taxon>Actinomycetota</taxon>
        <taxon>Actinomycetes</taxon>
        <taxon>Micromonosporales</taxon>
        <taxon>Micromonosporaceae</taxon>
        <taxon>Plantactinospora</taxon>
    </lineage>
</organism>
<dbReference type="Pfam" id="PF17963">
    <property type="entry name" value="Big_9"/>
    <property type="match status" value="1"/>
</dbReference>
<name>A0ABS0H5J1_9ACTN</name>